<dbReference type="RefSeq" id="WP_054289661.1">
    <property type="nucleotide sequence ID" value="NZ_CP012752.1"/>
</dbReference>
<dbReference type="SUPFAM" id="SSF55729">
    <property type="entry name" value="Acyl-CoA N-acyltransferases (Nat)"/>
    <property type="match status" value="1"/>
</dbReference>
<dbReference type="GO" id="GO:0034069">
    <property type="term" value="F:aminoglycoside N-acetyltransferase activity"/>
    <property type="evidence" value="ECO:0007669"/>
    <property type="project" value="TreeGrafter"/>
</dbReference>
<dbReference type="PANTHER" id="PTHR37817">
    <property type="entry name" value="N-ACETYLTRANSFERASE EIS"/>
    <property type="match status" value="1"/>
</dbReference>
<keyword evidence="3" id="KW-1185">Reference proteome</keyword>
<proteinExistence type="predicted"/>
<accession>A0A0N7F363</accession>
<feature type="domain" description="N-acetyltransferase" evidence="1">
    <location>
        <begin position="1"/>
        <end position="149"/>
    </location>
</feature>
<name>A0A0N7F363_9PSEU</name>
<dbReference type="OrthoDB" id="9768284at2"/>
<evidence type="ECO:0000313" key="2">
    <source>
        <dbReference type="EMBL" id="ALG07751.1"/>
    </source>
</evidence>
<dbReference type="InterPro" id="IPR000182">
    <property type="entry name" value="GNAT_dom"/>
</dbReference>
<dbReference type="Pfam" id="PF13527">
    <property type="entry name" value="Acetyltransf_9"/>
    <property type="match status" value="1"/>
</dbReference>
<evidence type="ECO:0000259" key="1">
    <source>
        <dbReference type="PROSITE" id="PS51186"/>
    </source>
</evidence>
<dbReference type="InterPro" id="IPR016181">
    <property type="entry name" value="Acyl_CoA_acyltransferase"/>
</dbReference>
<dbReference type="Gene3D" id="3.40.630.30">
    <property type="match status" value="2"/>
</dbReference>
<organism evidence="2 3">
    <name type="scientific">Kibdelosporangium phytohabitans</name>
    <dbReference type="NCBI Taxonomy" id="860235"/>
    <lineage>
        <taxon>Bacteria</taxon>
        <taxon>Bacillati</taxon>
        <taxon>Actinomycetota</taxon>
        <taxon>Actinomycetes</taxon>
        <taxon>Pseudonocardiales</taxon>
        <taxon>Pseudonocardiaceae</taxon>
        <taxon>Kibdelosporangium</taxon>
    </lineage>
</organism>
<dbReference type="Proteomes" id="UP000063699">
    <property type="component" value="Chromosome"/>
</dbReference>
<protein>
    <recommendedName>
        <fullName evidence="1">N-acetyltransferase domain-containing protein</fullName>
    </recommendedName>
</protein>
<dbReference type="PROSITE" id="PS51186">
    <property type="entry name" value="GNAT"/>
    <property type="match status" value="1"/>
</dbReference>
<reference evidence="2 3" key="1">
    <citation type="submission" date="2015-07" db="EMBL/GenBank/DDBJ databases">
        <title>Genome sequencing of Kibdelosporangium phytohabitans.</title>
        <authorList>
            <person name="Qin S."/>
            <person name="Xing K."/>
        </authorList>
    </citation>
    <scope>NUCLEOTIDE SEQUENCE [LARGE SCALE GENOMIC DNA]</scope>
    <source>
        <strain evidence="2 3">KLBMP1111</strain>
    </source>
</reference>
<dbReference type="KEGG" id="kphy:AOZ06_13285"/>
<dbReference type="GO" id="GO:0030649">
    <property type="term" value="P:aminoglycoside antibiotic catabolic process"/>
    <property type="evidence" value="ECO:0007669"/>
    <property type="project" value="TreeGrafter"/>
</dbReference>
<sequence>MGIRRISADQADLRTIEYAFAQSPMPADARAKWTEAMSYNTDSVVLISEEDGVSVTEASAVRLRQNIRGTVYAMAGIAGVAAQPQVRRRGYIRELLTELLGQMREEGHAVSVLYPFRASFYAKFGYVGMPKPRFARFDPTGLSDLRALELDGETEWQQISAGYPLYRGLNERLLTQRHGFAVFPESRDVRIRDRDEHWLVTAKSGGEVIGAAAYRIDRDGGNAILHADSFLHAGPLGRSLLLRFFAMHADHMQEIVVPVAPDEFPELWATDLTGPIEVKPLAGHAPMGRVLSVEALEGMAVGPGRIGVEIVDDPFIAGKYVLDGTSGRLEITPGAPEVTLTSAGFAGLVYGVLSPEEIVLRGLGTIPDQAGLATLFPRQVPYVFAAF</sequence>
<gene>
    <name evidence="2" type="ORF">AOZ06_13285</name>
</gene>
<evidence type="ECO:0000313" key="3">
    <source>
        <dbReference type="Proteomes" id="UP000063699"/>
    </source>
</evidence>
<dbReference type="STRING" id="860235.AOZ06_13285"/>
<dbReference type="InterPro" id="IPR051554">
    <property type="entry name" value="Acetyltransferase_Eis"/>
</dbReference>
<dbReference type="AlphaFoldDB" id="A0A0N7F363"/>
<dbReference type="PANTHER" id="PTHR37817:SF1">
    <property type="entry name" value="N-ACETYLTRANSFERASE EIS"/>
    <property type="match status" value="1"/>
</dbReference>
<dbReference type="EMBL" id="CP012752">
    <property type="protein sequence ID" value="ALG07751.1"/>
    <property type="molecule type" value="Genomic_DNA"/>
</dbReference>